<evidence type="ECO:0000313" key="2">
    <source>
        <dbReference type="Proteomes" id="UP000005445"/>
    </source>
</evidence>
<dbReference type="RefSeq" id="YP_004957101.1">
    <property type="nucleotide sequence ID" value="NC_016563.1"/>
</dbReference>
<dbReference type="Proteomes" id="UP000005445">
    <property type="component" value="Segment"/>
</dbReference>
<protein>
    <submittedName>
        <fullName evidence="1">Gp86</fullName>
    </submittedName>
</protein>
<accession>G9B1I7</accession>
<proteinExistence type="predicted"/>
<evidence type="ECO:0000313" key="1">
    <source>
        <dbReference type="EMBL" id="ADH03232.1"/>
    </source>
</evidence>
<dbReference type="KEGG" id="vg:11536742"/>
<dbReference type="EMBL" id="HM144387">
    <property type="protein sequence ID" value="ADH03232.1"/>
    <property type="molecule type" value="Genomic_DNA"/>
</dbReference>
<sequence length="186" mass="22149">MKKCNFCKEEKRLEDFPFNGRAKRDGTRSRSSKCRVCTREMSRKYKQKHYENNKQDYYERNKTKRLENPEEVAAYQKQYYEDHKEELKVKQKAYSQTDAGLEARQRAYDKYRNTTEGKIKEKARSVVNHAVRDGKLIKPDCCDLCKTEGPVEGHHEDYNKPLEVIWVCKQCHEDIHHLNEGHESGE</sequence>
<dbReference type="OrthoDB" id="18433at10239"/>
<name>G9B1I7_9CAUD</name>
<dbReference type="GeneID" id="11536742"/>
<keyword evidence="2" id="KW-1185">Reference proteome</keyword>
<reference evidence="1 2" key="1">
    <citation type="submission" date="2013-01" db="EMBL/GenBank/DDBJ databases">
        <title>Large myovirus of Bacillus.</title>
        <authorList>
            <person name="Klumpp J."/>
            <person name="Beyer W."/>
            <person name="Loessner M.J."/>
        </authorList>
    </citation>
    <scope>NUCLEOTIDE SEQUENCE [LARGE SCALE GENOMIC DNA]</scope>
</reference>
<organism evidence="1 2">
    <name type="scientific">Bacillus phage W.Ph</name>
    <dbReference type="NCBI Taxonomy" id="764595"/>
    <lineage>
        <taxon>Viruses</taxon>
        <taxon>Duplodnaviria</taxon>
        <taxon>Heunggongvirae</taxon>
        <taxon>Uroviricota</taxon>
        <taxon>Caudoviricetes</taxon>
        <taxon>Herelleviridae</taxon>
        <taxon>Bastillevirinae</taxon>
        <taxon>Wphvirus</taxon>
        <taxon>Wphvirus WPh</taxon>
    </lineage>
</organism>